<sequence>MDKLDEHLWSREDLRHLNDESTVIKRKKRYAEAYAAGLPMTRWPERYDTYDLAISGFCHTQPHLQDLLQSIPQLTDEWLQAHIMKNERMAESYEQWIVFPFLKLDLPYELAKTLALRLQEAGAWANYIPSIYREPQIPLSEALLMAEPIIMEQHKRVIPNEPLGPVKLVEWLWTPYWLLGTFSRALYEQNYLYAYIDKVDGHIWTRDEQQLYSREGKLD</sequence>
<dbReference type="EMBL" id="BIFS01000002">
    <property type="protein sequence ID" value="GCE23182.1"/>
    <property type="molecule type" value="Genomic_DNA"/>
</dbReference>
<dbReference type="OrthoDB" id="1608521at2"/>
<evidence type="ECO:0000313" key="1">
    <source>
        <dbReference type="EMBL" id="GCE23182.1"/>
    </source>
</evidence>
<reference evidence="2" key="1">
    <citation type="submission" date="2018-12" db="EMBL/GenBank/DDBJ databases">
        <title>Tengunoibacter tsumagoiensis gen. nov., sp. nov., Dictyobacter kobayashii sp. nov., D. alpinus sp. nov., and D. joshuensis sp. nov. and description of Dictyobacteraceae fam. nov. within the order Ktedonobacterales isolated from Tengu-no-mugimeshi.</title>
        <authorList>
            <person name="Wang C.M."/>
            <person name="Zheng Y."/>
            <person name="Sakai Y."/>
            <person name="Toyoda A."/>
            <person name="Minakuchi Y."/>
            <person name="Abe K."/>
            <person name="Yokota A."/>
            <person name="Yabe S."/>
        </authorList>
    </citation>
    <scope>NUCLEOTIDE SEQUENCE [LARGE SCALE GENOMIC DNA]</scope>
    <source>
        <strain evidence="2">Uno11</strain>
    </source>
</reference>
<accession>A0A402AVM7</accession>
<organism evidence="1 2">
    <name type="scientific">Dictyobacter kobayashii</name>
    <dbReference type="NCBI Taxonomy" id="2014872"/>
    <lineage>
        <taxon>Bacteria</taxon>
        <taxon>Bacillati</taxon>
        <taxon>Chloroflexota</taxon>
        <taxon>Ktedonobacteria</taxon>
        <taxon>Ktedonobacterales</taxon>
        <taxon>Dictyobacteraceae</taxon>
        <taxon>Dictyobacter</taxon>
    </lineage>
</organism>
<evidence type="ECO:0000313" key="2">
    <source>
        <dbReference type="Proteomes" id="UP000287188"/>
    </source>
</evidence>
<keyword evidence="2" id="KW-1185">Reference proteome</keyword>
<dbReference type="AlphaFoldDB" id="A0A402AVM7"/>
<proteinExistence type="predicted"/>
<protein>
    <submittedName>
        <fullName evidence="1">Uncharacterized protein</fullName>
    </submittedName>
</protein>
<comment type="caution">
    <text evidence="1">The sequence shown here is derived from an EMBL/GenBank/DDBJ whole genome shotgun (WGS) entry which is preliminary data.</text>
</comment>
<dbReference type="Proteomes" id="UP000287188">
    <property type="component" value="Unassembled WGS sequence"/>
</dbReference>
<name>A0A402AVM7_9CHLR</name>
<gene>
    <name evidence="1" type="ORF">KDK_69820</name>
</gene>
<dbReference type="RefSeq" id="WP_126556653.1">
    <property type="nucleotide sequence ID" value="NZ_BIFS01000002.1"/>
</dbReference>